<evidence type="ECO:0000256" key="5">
    <source>
        <dbReference type="SAM" id="Phobius"/>
    </source>
</evidence>
<reference evidence="8" key="1">
    <citation type="submission" date="2024-03" db="EMBL/GenBank/DDBJ databases">
        <title>WGS assembly of Saponaria officinalis var. Norfolk2.</title>
        <authorList>
            <person name="Jenkins J."/>
            <person name="Shu S."/>
            <person name="Grimwood J."/>
            <person name="Barry K."/>
            <person name="Goodstein D."/>
            <person name="Schmutz J."/>
            <person name="Leebens-Mack J."/>
            <person name="Osbourn A."/>
        </authorList>
    </citation>
    <scope>NUCLEOTIDE SEQUENCE [LARGE SCALE GENOMIC DNA]</scope>
    <source>
        <strain evidence="8">JIC</strain>
    </source>
</reference>
<proteinExistence type="predicted"/>
<dbReference type="GO" id="GO:0005524">
    <property type="term" value="F:ATP binding"/>
    <property type="evidence" value="ECO:0007669"/>
    <property type="project" value="UniProtKB-KW"/>
</dbReference>
<feature type="domain" description="Protein kinase" evidence="7">
    <location>
        <begin position="352"/>
        <end position="620"/>
    </location>
</feature>
<dbReference type="InterPro" id="IPR025287">
    <property type="entry name" value="WAK_GUB"/>
</dbReference>
<evidence type="ECO:0000256" key="2">
    <source>
        <dbReference type="ARBA" id="ARBA00022729"/>
    </source>
</evidence>
<comment type="subcellular location">
    <subcellularLocation>
        <location evidence="1">Membrane</location>
        <topology evidence="1">Single-pass membrane protein</topology>
    </subcellularLocation>
</comment>
<dbReference type="GO" id="GO:0004672">
    <property type="term" value="F:protein kinase activity"/>
    <property type="evidence" value="ECO:0007669"/>
    <property type="project" value="InterPro"/>
</dbReference>
<dbReference type="Pfam" id="PF07714">
    <property type="entry name" value="PK_Tyr_Ser-Thr"/>
    <property type="match status" value="1"/>
</dbReference>
<dbReference type="Pfam" id="PF13947">
    <property type="entry name" value="GUB_WAK_bind"/>
    <property type="match status" value="1"/>
</dbReference>
<keyword evidence="2 6" id="KW-0732">Signal</keyword>
<name>A0AAW1M9N7_SAPOF</name>
<protein>
    <recommendedName>
        <fullName evidence="7">Protein kinase domain-containing protein</fullName>
    </recommendedName>
</protein>
<dbReference type="Proteomes" id="UP001443914">
    <property type="component" value="Unassembled WGS sequence"/>
</dbReference>
<feature type="transmembrane region" description="Helical" evidence="5">
    <location>
        <begin position="290"/>
        <end position="312"/>
    </location>
</feature>
<evidence type="ECO:0000256" key="3">
    <source>
        <dbReference type="ARBA" id="ARBA00022741"/>
    </source>
</evidence>
<evidence type="ECO:0000256" key="1">
    <source>
        <dbReference type="ARBA" id="ARBA00004167"/>
    </source>
</evidence>
<evidence type="ECO:0000259" key="7">
    <source>
        <dbReference type="PROSITE" id="PS50011"/>
    </source>
</evidence>
<evidence type="ECO:0000313" key="8">
    <source>
        <dbReference type="EMBL" id="KAK9743251.1"/>
    </source>
</evidence>
<keyword evidence="4" id="KW-0067">ATP-binding</keyword>
<dbReference type="PANTHER" id="PTHR46008:SF2">
    <property type="entry name" value="LEAF RUST 10 DISEASE-RESISTANCE LOCUS RECEPTOR-LIKE PROTEIN KINASE-LIKE 1.4"/>
    <property type="match status" value="1"/>
</dbReference>
<dbReference type="PROSITE" id="PS50011">
    <property type="entry name" value="PROTEIN_KINASE_DOM"/>
    <property type="match status" value="1"/>
</dbReference>
<accession>A0AAW1M9N7</accession>
<organism evidence="8 9">
    <name type="scientific">Saponaria officinalis</name>
    <name type="common">Common soapwort</name>
    <name type="synonym">Lychnis saponaria</name>
    <dbReference type="NCBI Taxonomy" id="3572"/>
    <lineage>
        <taxon>Eukaryota</taxon>
        <taxon>Viridiplantae</taxon>
        <taxon>Streptophyta</taxon>
        <taxon>Embryophyta</taxon>
        <taxon>Tracheophyta</taxon>
        <taxon>Spermatophyta</taxon>
        <taxon>Magnoliopsida</taxon>
        <taxon>eudicotyledons</taxon>
        <taxon>Gunneridae</taxon>
        <taxon>Pentapetalae</taxon>
        <taxon>Caryophyllales</taxon>
        <taxon>Caryophyllaceae</taxon>
        <taxon>Caryophylleae</taxon>
        <taxon>Saponaria</taxon>
    </lineage>
</organism>
<keyword evidence="5" id="KW-1133">Transmembrane helix</keyword>
<dbReference type="GO" id="GO:0016020">
    <property type="term" value="C:membrane"/>
    <property type="evidence" value="ECO:0007669"/>
    <property type="project" value="UniProtKB-SubCell"/>
</dbReference>
<gene>
    <name evidence="8" type="ORF">RND81_03G226800</name>
</gene>
<sequence length="636" mass="71277">MPCLVNALFFTYFLTLTQLHAKPTSNFTRKSQINPKVETFDQKCNETCGVFQVSYPFYINNPSCGYSNSFQLSCLNSTSLFLNINSQNYRVLEFFSDGILVNFPGFSYTCHPYNDLNSFNINKKNDKNNYFGISSDNIIGLYDCEDSSLCRANCEANDLPDCNRVDNGPACCYPLSDNSVWQIGDDFGVFSKYECRGFSSWIVPRGNRFGKRGVKLEWGVPMNISNEVCDVNAQIVNATSVINAIRCICNDGFVGDGYTNGTQCLKSCFKNGKEEFGKNCEPGKHLKRKIIILAVLTSTLAAVFLLTLLCLIRRSAKPDNNPRFGSTLSFRKSCNTRLFTLTELHEATNGFDEGQNKLMDGCDGTVFRGTLKDCSGIAVQKIRCQNEQELIQVLTRIELLSSTLHRHLAHIFGCCIDSGYTPMVIYEFPENGTLHEHLRKGNDDKIGLDWFKRLSIATQTASLLAFLQHEISPTVSHHDLKTSSIFLDEEYNVKIACFAMLVGSNLYRSDVYDFGVVLLEIISGSNQSESPTAGLQKIREGKIEEMVDPLLYYHEQPPFRKEQIEVVADIATRCLIFGGDGKLRMVDVARELVHIMKESIDGGSRRGPALEETFSNSSLLQMISMSPDSIYLPSKV</sequence>
<keyword evidence="3" id="KW-0547">Nucleotide-binding</keyword>
<comment type="caution">
    <text evidence="8">The sequence shown here is derived from an EMBL/GenBank/DDBJ whole genome shotgun (WGS) entry which is preliminary data.</text>
</comment>
<dbReference type="PANTHER" id="PTHR46008">
    <property type="entry name" value="LEAF RUST 10 DISEASE-RESISTANCE LOCUS RECEPTOR-LIKE PROTEIN KINASE-LIKE 1.4"/>
    <property type="match status" value="1"/>
</dbReference>
<dbReference type="GO" id="GO:0030247">
    <property type="term" value="F:polysaccharide binding"/>
    <property type="evidence" value="ECO:0007669"/>
    <property type="project" value="InterPro"/>
</dbReference>
<feature type="signal peptide" evidence="6">
    <location>
        <begin position="1"/>
        <end position="21"/>
    </location>
</feature>
<dbReference type="Gene3D" id="1.10.510.10">
    <property type="entry name" value="Transferase(Phosphotransferase) domain 1"/>
    <property type="match status" value="2"/>
</dbReference>
<keyword evidence="9" id="KW-1185">Reference proteome</keyword>
<keyword evidence="5" id="KW-0472">Membrane</keyword>
<dbReference type="AlphaFoldDB" id="A0AAW1M9N7"/>
<dbReference type="InterPro" id="IPR000719">
    <property type="entry name" value="Prot_kinase_dom"/>
</dbReference>
<evidence type="ECO:0000256" key="4">
    <source>
        <dbReference type="ARBA" id="ARBA00022840"/>
    </source>
</evidence>
<dbReference type="SUPFAM" id="SSF56112">
    <property type="entry name" value="Protein kinase-like (PK-like)"/>
    <property type="match status" value="1"/>
</dbReference>
<evidence type="ECO:0000313" key="9">
    <source>
        <dbReference type="Proteomes" id="UP001443914"/>
    </source>
</evidence>
<dbReference type="EMBL" id="JBDFQZ010000003">
    <property type="protein sequence ID" value="KAK9743251.1"/>
    <property type="molecule type" value="Genomic_DNA"/>
</dbReference>
<dbReference type="InterPro" id="IPR001245">
    <property type="entry name" value="Ser-Thr/Tyr_kinase_cat_dom"/>
</dbReference>
<keyword evidence="5" id="KW-0812">Transmembrane</keyword>
<feature type="chain" id="PRO_5043957219" description="Protein kinase domain-containing protein" evidence="6">
    <location>
        <begin position="22"/>
        <end position="636"/>
    </location>
</feature>
<evidence type="ECO:0000256" key="6">
    <source>
        <dbReference type="SAM" id="SignalP"/>
    </source>
</evidence>
<dbReference type="InterPro" id="IPR011009">
    <property type="entry name" value="Kinase-like_dom_sf"/>
</dbReference>
<dbReference type="Gene3D" id="3.30.200.20">
    <property type="entry name" value="Phosphorylase Kinase, domain 1"/>
    <property type="match status" value="1"/>
</dbReference>